<feature type="chain" id="PRO_5047225847" description="SPOR domain-containing protein" evidence="2">
    <location>
        <begin position="22"/>
        <end position="189"/>
    </location>
</feature>
<protein>
    <recommendedName>
        <fullName evidence="5">SPOR domain-containing protein</fullName>
    </recommendedName>
</protein>
<feature type="region of interest" description="Disordered" evidence="1">
    <location>
        <begin position="30"/>
        <end position="91"/>
    </location>
</feature>
<gene>
    <name evidence="3" type="ORF">ACFQDO_00945</name>
</gene>
<comment type="caution">
    <text evidence="3">The sequence shown here is derived from an EMBL/GenBank/DDBJ whole genome shotgun (WGS) entry which is preliminary data.</text>
</comment>
<name>A0ABW1J9V3_9ACTN</name>
<keyword evidence="2" id="KW-0732">Signal</keyword>
<dbReference type="RefSeq" id="WP_345716562.1">
    <property type="nucleotide sequence ID" value="NZ_BAABFP010000005.1"/>
</dbReference>
<organism evidence="3 4">
    <name type="scientific">Angustibacter luteus</name>
    <dbReference type="NCBI Taxonomy" id="658456"/>
    <lineage>
        <taxon>Bacteria</taxon>
        <taxon>Bacillati</taxon>
        <taxon>Actinomycetota</taxon>
        <taxon>Actinomycetes</taxon>
        <taxon>Kineosporiales</taxon>
        <taxon>Kineosporiaceae</taxon>
    </lineage>
</organism>
<dbReference type="Proteomes" id="UP001596189">
    <property type="component" value="Unassembled WGS sequence"/>
</dbReference>
<feature type="signal peptide" evidence="2">
    <location>
        <begin position="1"/>
        <end position="21"/>
    </location>
</feature>
<accession>A0ABW1J9V3</accession>
<evidence type="ECO:0000256" key="2">
    <source>
        <dbReference type="SAM" id="SignalP"/>
    </source>
</evidence>
<keyword evidence="4" id="KW-1185">Reference proteome</keyword>
<feature type="compositionally biased region" description="Low complexity" evidence="1">
    <location>
        <begin position="35"/>
        <end position="81"/>
    </location>
</feature>
<evidence type="ECO:0000256" key="1">
    <source>
        <dbReference type="SAM" id="MobiDB-lite"/>
    </source>
</evidence>
<evidence type="ECO:0000313" key="4">
    <source>
        <dbReference type="Proteomes" id="UP001596189"/>
    </source>
</evidence>
<dbReference type="PROSITE" id="PS51257">
    <property type="entry name" value="PROKAR_LIPOPROTEIN"/>
    <property type="match status" value="1"/>
</dbReference>
<sequence length="189" mass="18556">MRSRHGSHAVLAAGCAALAVAVLSGCGTGDGGQVAASAPAAPSASTGSTTTDPPSEPASPSQTGAPSATASATSTASAAPSPAWPKSLGEPQQGDPVWGVYLAVGHSASDPAVERAQKDAASVGYQAVVGDVACDQGAMEALKLDEYDYWSAATLYFATQQQATTFAAAYTAKVGAPKGVAKVNVGCLD</sequence>
<evidence type="ECO:0000313" key="3">
    <source>
        <dbReference type="EMBL" id="MFC6005683.1"/>
    </source>
</evidence>
<evidence type="ECO:0008006" key="5">
    <source>
        <dbReference type="Google" id="ProtNLM"/>
    </source>
</evidence>
<reference evidence="4" key="1">
    <citation type="journal article" date="2019" name="Int. J. Syst. Evol. Microbiol.">
        <title>The Global Catalogue of Microorganisms (GCM) 10K type strain sequencing project: providing services to taxonomists for standard genome sequencing and annotation.</title>
        <authorList>
            <consortium name="The Broad Institute Genomics Platform"/>
            <consortium name="The Broad Institute Genome Sequencing Center for Infectious Disease"/>
            <person name="Wu L."/>
            <person name="Ma J."/>
        </authorList>
    </citation>
    <scope>NUCLEOTIDE SEQUENCE [LARGE SCALE GENOMIC DNA]</scope>
    <source>
        <strain evidence="4">KACC 14249</strain>
    </source>
</reference>
<proteinExistence type="predicted"/>
<dbReference type="EMBL" id="JBHSRD010000002">
    <property type="protein sequence ID" value="MFC6005683.1"/>
    <property type="molecule type" value="Genomic_DNA"/>
</dbReference>